<evidence type="ECO:0000313" key="2">
    <source>
        <dbReference type="Proteomes" id="UP000464657"/>
    </source>
</evidence>
<accession>A0A7L4ZH73</accession>
<proteinExistence type="predicted"/>
<dbReference type="EMBL" id="CP019288">
    <property type="protein sequence ID" value="QHI35880.1"/>
    <property type="molecule type" value="Genomic_DNA"/>
</dbReference>
<dbReference type="KEGG" id="kan:IMCC3317_12280"/>
<dbReference type="Proteomes" id="UP000464657">
    <property type="component" value="Chromosome"/>
</dbReference>
<protein>
    <submittedName>
        <fullName evidence="1">Uncharacterized protein</fullName>
    </submittedName>
</protein>
<evidence type="ECO:0000313" key="1">
    <source>
        <dbReference type="EMBL" id="QHI35880.1"/>
    </source>
</evidence>
<reference evidence="1 2" key="1">
    <citation type="journal article" date="2013" name="Int. J. Syst. Evol. Microbiol.">
        <title>Kordia antarctica sp. nov., isolated from Antarctic seawater.</title>
        <authorList>
            <person name="Baek K."/>
            <person name="Choi A."/>
            <person name="Kang I."/>
            <person name="Lee K."/>
            <person name="Cho J.C."/>
        </authorList>
    </citation>
    <scope>NUCLEOTIDE SEQUENCE [LARGE SCALE GENOMIC DNA]</scope>
    <source>
        <strain evidence="1 2">IMCC3317</strain>
    </source>
</reference>
<name>A0A7L4ZH73_9FLAO</name>
<keyword evidence="2" id="KW-1185">Reference proteome</keyword>
<organism evidence="1 2">
    <name type="scientific">Kordia antarctica</name>
    <dbReference type="NCBI Taxonomy" id="1218801"/>
    <lineage>
        <taxon>Bacteria</taxon>
        <taxon>Pseudomonadati</taxon>
        <taxon>Bacteroidota</taxon>
        <taxon>Flavobacteriia</taxon>
        <taxon>Flavobacteriales</taxon>
        <taxon>Flavobacteriaceae</taxon>
        <taxon>Kordia</taxon>
    </lineage>
</organism>
<dbReference type="AlphaFoldDB" id="A0A7L4ZH73"/>
<gene>
    <name evidence="1" type="ORF">IMCC3317_12280</name>
</gene>
<sequence length="61" mass="7552">MNFSKFSPRIRKFLTKNPCYTAEKTKNTLEFYITDVILMIFHFENKKILTVFNEIWKVYFY</sequence>